<name>A0A4U1F2M6_MONMO</name>
<dbReference type="Proteomes" id="UP000308365">
    <property type="component" value="Unassembled WGS sequence"/>
</dbReference>
<organism evidence="1 2">
    <name type="scientific">Monodon monoceros</name>
    <name type="common">Narwhal</name>
    <name type="synonym">Ceratodon monodon</name>
    <dbReference type="NCBI Taxonomy" id="40151"/>
    <lineage>
        <taxon>Eukaryota</taxon>
        <taxon>Metazoa</taxon>
        <taxon>Chordata</taxon>
        <taxon>Craniata</taxon>
        <taxon>Vertebrata</taxon>
        <taxon>Euteleostomi</taxon>
        <taxon>Mammalia</taxon>
        <taxon>Eutheria</taxon>
        <taxon>Laurasiatheria</taxon>
        <taxon>Artiodactyla</taxon>
        <taxon>Whippomorpha</taxon>
        <taxon>Cetacea</taxon>
        <taxon>Odontoceti</taxon>
        <taxon>Monodontidae</taxon>
        <taxon>Monodon</taxon>
    </lineage>
</organism>
<dbReference type="AlphaFoldDB" id="A0A4U1F2M6"/>
<protein>
    <submittedName>
        <fullName evidence="1">Uncharacterized protein</fullName>
    </submittedName>
</protein>
<comment type="caution">
    <text evidence="1">The sequence shown here is derived from an EMBL/GenBank/DDBJ whole genome shotgun (WGS) entry which is preliminary data.</text>
</comment>
<accession>A0A4U1F2M6</accession>
<proteinExistence type="predicted"/>
<sequence>MSLPTRYCAKTTVDWMPDIWKLIYGVFITIVLATPEKLKIRILINTTTTTNITELLEVAIRITTARLRAVAGYMVHVPPAASVVIAVPVTYSLSRRVAMPSQAPQRIQAKFCWLLTYLTPMQLCLGSVTPILGTVHKLAENLHDFPYMDTVALFSSIDSSKDANLQQMIEYAFWFGENGTNLIRMVLDQVSGTKILFTKMIPKSSTTVMTIIQILELDALFLAIKENIKDGFRNNYNDNANENNDDENMMILMPRFPWKCGLFCHLGLERMTHMVYDKVLSANMIQDEGQDDLQDILAHPCVISLDSAILISSSTDATDDSTFNRPYKFPAPKYANRTMEKTVHLSLKDKKFQYEIDDFQVPQVFEAIHFDDLDLVLMEVQQPGVGGDAIWNLTKNAREKNDTDTLDGRTTGHDKGGSYKIPCMTAEIPTPITSWASLIAHHFVQNSINISSIVLHTDHSNIQMGIQVVKNKQKNA</sequence>
<gene>
    <name evidence="1" type="ORF">EI555_007334</name>
</gene>
<evidence type="ECO:0000313" key="1">
    <source>
        <dbReference type="EMBL" id="TKC43443.1"/>
    </source>
</evidence>
<dbReference type="EMBL" id="RWIC01000470">
    <property type="protein sequence ID" value="TKC43443.1"/>
    <property type="molecule type" value="Genomic_DNA"/>
</dbReference>
<reference evidence="2" key="1">
    <citation type="journal article" date="2019" name="IScience">
        <title>Narwhal Genome Reveals Long-Term Low Genetic Diversity despite Current Large Abundance Size.</title>
        <authorList>
            <person name="Westbury M.V."/>
            <person name="Petersen B."/>
            <person name="Garde E."/>
            <person name="Heide-Jorgensen M.P."/>
            <person name="Lorenzen E.D."/>
        </authorList>
    </citation>
    <scope>NUCLEOTIDE SEQUENCE [LARGE SCALE GENOMIC DNA]</scope>
</reference>
<evidence type="ECO:0000313" key="2">
    <source>
        <dbReference type="Proteomes" id="UP000308365"/>
    </source>
</evidence>